<accession>A0A2G5V0R3</accession>
<dbReference type="InterPro" id="IPR055471">
    <property type="entry name" value="DUF7043"/>
</dbReference>
<dbReference type="PANTHER" id="PTHR22255">
    <property type="entry name" value="LP06548P"/>
    <property type="match status" value="1"/>
</dbReference>
<feature type="domain" description="DUF7042" evidence="2">
    <location>
        <begin position="144"/>
        <end position="258"/>
    </location>
</feature>
<dbReference type="EMBL" id="PDUG01000002">
    <property type="protein sequence ID" value="PIC45355.1"/>
    <property type="molecule type" value="Genomic_DNA"/>
</dbReference>
<dbReference type="InterPro" id="IPR055470">
    <property type="entry name" value="DUF7042"/>
</dbReference>
<protein>
    <submittedName>
        <fullName evidence="6">Uncharacterized protein</fullName>
    </submittedName>
</protein>
<reference evidence="7" key="1">
    <citation type="submission" date="2017-10" db="EMBL/GenBank/DDBJ databases">
        <title>Rapid genome shrinkage in a self-fertile nematode reveals novel sperm competition proteins.</title>
        <authorList>
            <person name="Yin D."/>
            <person name="Schwarz E.M."/>
            <person name="Thomas C.G."/>
            <person name="Felde R.L."/>
            <person name="Korf I.F."/>
            <person name="Cutter A.D."/>
            <person name="Schartner C.M."/>
            <person name="Ralston E.J."/>
            <person name="Meyer B.J."/>
            <person name="Haag E.S."/>
        </authorList>
    </citation>
    <scope>NUCLEOTIDE SEQUENCE [LARGE SCALE GENOMIC DNA]</scope>
    <source>
        <strain evidence="7">JU1422</strain>
    </source>
</reference>
<dbReference type="Pfam" id="PF23071">
    <property type="entry name" value="DUF7044"/>
    <property type="match status" value="1"/>
</dbReference>
<evidence type="ECO:0000259" key="2">
    <source>
        <dbReference type="Pfam" id="PF23069"/>
    </source>
</evidence>
<dbReference type="Pfam" id="PF23069">
    <property type="entry name" value="DUF7042"/>
    <property type="match status" value="1"/>
</dbReference>
<proteinExistence type="predicted"/>
<feature type="domain" description="DUF7045" evidence="5">
    <location>
        <begin position="381"/>
        <end position="479"/>
    </location>
</feature>
<feature type="domain" description="DUF7043" evidence="3">
    <location>
        <begin position="267"/>
        <end position="369"/>
    </location>
</feature>
<gene>
    <name evidence="6" type="primary">Cni-F35D2.6</name>
    <name evidence="6" type="synonym">Cnig_chr_II.g5405</name>
    <name evidence="6" type="ORF">B9Z55_005405</name>
</gene>
<feature type="domain" description="DUF7044" evidence="4">
    <location>
        <begin position="17"/>
        <end position="122"/>
    </location>
</feature>
<evidence type="ECO:0000259" key="4">
    <source>
        <dbReference type="Pfam" id="PF23071"/>
    </source>
</evidence>
<feature type="signal peptide" evidence="1">
    <location>
        <begin position="1"/>
        <end position="17"/>
    </location>
</feature>
<dbReference type="Proteomes" id="UP000230233">
    <property type="component" value="Chromosome II"/>
</dbReference>
<dbReference type="STRING" id="1611254.A0A2G5V0R3"/>
<dbReference type="InterPro" id="IPR055473">
    <property type="entry name" value="DUF7045"/>
</dbReference>
<keyword evidence="7" id="KW-1185">Reference proteome</keyword>
<dbReference type="PANTHER" id="PTHR22255:SF4">
    <property type="entry name" value="CATION-INDEPENDENT MANNOSE-6-PHOSPHATE RECEPTOR"/>
    <property type="match status" value="1"/>
</dbReference>
<evidence type="ECO:0000259" key="5">
    <source>
        <dbReference type="Pfam" id="PF23073"/>
    </source>
</evidence>
<evidence type="ECO:0000313" key="7">
    <source>
        <dbReference type="Proteomes" id="UP000230233"/>
    </source>
</evidence>
<evidence type="ECO:0000313" key="6">
    <source>
        <dbReference type="EMBL" id="PIC45355.1"/>
    </source>
</evidence>
<sequence length="565" mass="64489">MWIIVVLLFSVENFCLTCRIESSLHGIYRKQSKDLMPAEGTGRQNIIYEDITLTATSISNYGDCYTKYGPSYIMGLKRMGRPICFRCLTPILLSQNVLQLAHQYEENCYETEKEAKMTCFDSALVTISDGALLFRTSDEQAASCSPIDGRFEVSYRMNDAALSCESGEGTTANNCDSSSKIHIQFKNCSFPDFDMTLRCIGSWRDRKNQQYFIVQNEENEEYRCGIVIEETNVRKLYFANDSSCSSLSMKTAFDSYYFHSGAIAKPFAPCAFPVWMQGEFDSMRVSSNELQYLQHHVGAVPLISHCVKTFEDRVMVFSETKCGEPLGYHCLLFNARSQNLIEFKTSIPTDKSNTSICTNNTQWENVPWFSSVVLNTSPYPCGVFGIFSTPKTLDQEYCYDVVFDCNESSKMDILAYHCNDGVIFDSKSYTCLASWKHDDRLLIYTNRGNDEKECFVTHFQDGKLYVAATGDQCERNVDFSKNQELIMILEEKQSCRKHTMKSRKPVSSLKLHASQILEFNTSFSPPSDDKTTTELSVLSDEFWFSFSSRTSIYFTVIFMLLLSLF</sequence>
<evidence type="ECO:0000259" key="3">
    <source>
        <dbReference type="Pfam" id="PF23070"/>
    </source>
</evidence>
<organism evidence="6 7">
    <name type="scientific">Caenorhabditis nigoni</name>
    <dbReference type="NCBI Taxonomy" id="1611254"/>
    <lineage>
        <taxon>Eukaryota</taxon>
        <taxon>Metazoa</taxon>
        <taxon>Ecdysozoa</taxon>
        <taxon>Nematoda</taxon>
        <taxon>Chromadorea</taxon>
        <taxon>Rhabditida</taxon>
        <taxon>Rhabditina</taxon>
        <taxon>Rhabditomorpha</taxon>
        <taxon>Rhabditoidea</taxon>
        <taxon>Rhabditidae</taxon>
        <taxon>Peloderinae</taxon>
        <taxon>Caenorhabditis</taxon>
    </lineage>
</organism>
<keyword evidence="1" id="KW-0732">Signal</keyword>
<name>A0A2G5V0R3_9PELO</name>
<comment type="caution">
    <text evidence="6">The sequence shown here is derived from an EMBL/GenBank/DDBJ whole genome shotgun (WGS) entry which is preliminary data.</text>
</comment>
<feature type="chain" id="PRO_5013862218" evidence="1">
    <location>
        <begin position="18"/>
        <end position="565"/>
    </location>
</feature>
<evidence type="ECO:0000256" key="1">
    <source>
        <dbReference type="SAM" id="SignalP"/>
    </source>
</evidence>
<dbReference type="OrthoDB" id="6380161at2759"/>
<dbReference type="AlphaFoldDB" id="A0A2G5V0R3"/>
<dbReference type="InterPro" id="IPR055472">
    <property type="entry name" value="DUF7044"/>
</dbReference>
<dbReference type="Pfam" id="PF23070">
    <property type="entry name" value="DUF7043"/>
    <property type="match status" value="1"/>
</dbReference>
<dbReference type="Pfam" id="PF23073">
    <property type="entry name" value="DUF7045"/>
    <property type="match status" value="1"/>
</dbReference>